<feature type="transmembrane region" description="Helical" evidence="5">
    <location>
        <begin position="165"/>
        <end position="185"/>
    </location>
</feature>
<dbReference type="GO" id="GO:0006890">
    <property type="term" value="P:retrograde vesicle-mediated transport, Golgi to endoplasmic reticulum"/>
    <property type="evidence" value="ECO:0007669"/>
    <property type="project" value="TreeGrafter"/>
</dbReference>
<dbReference type="Proteomes" id="UP000777482">
    <property type="component" value="Unassembled WGS sequence"/>
</dbReference>
<sequence length="341" mass="35605">MSDDAAAEERRQKAAARQAKLLAKSKERLDKITGAAKGEGRIVTDSAVGIAPRPVTSNPPPPTSLADVNDDPAEVDLGMQNPLSLLAGTDPAAQNPFAAFGAGGGGAPGEDPFSQMMQQMMAGMGGAGGGPGGPGGIAGGQHQQQQPAANSPFAPAPPKTLLDRFFPLVHITSMVALAIYVVFVYEPARRMATYGWAGGSEGVDWSAWSALLTHKPRDLAPGAGAFRGLASVPLLWMFVTVELILQTTRLFLVRNRPAPPGILNSILPLISQFSPQIGLAIQTGVRYLDLFSTCLNDLAVLIFCIGLTVVIGRWKAGPPTGLVQAVEEKVNEALNRAAGDL</sequence>
<dbReference type="PANTHER" id="PTHR28263:SF1">
    <property type="entry name" value="GOLGI TO ER TRAFFIC PROTEIN 2"/>
    <property type="match status" value="1"/>
</dbReference>
<dbReference type="OrthoDB" id="5393181at2759"/>
<gene>
    <name evidence="6" type="ORF">C6P46_002263</name>
</gene>
<keyword evidence="3 5" id="KW-0472">Membrane</keyword>
<dbReference type="AlphaFoldDB" id="A0A9P7B8D3"/>
<evidence type="ECO:0008006" key="8">
    <source>
        <dbReference type="Google" id="ProtNLM"/>
    </source>
</evidence>
<feature type="compositionally biased region" description="Gly residues" evidence="4">
    <location>
        <begin position="123"/>
        <end position="139"/>
    </location>
</feature>
<evidence type="ECO:0000256" key="5">
    <source>
        <dbReference type="SAM" id="Phobius"/>
    </source>
</evidence>
<evidence type="ECO:0000313" key="6">
    <source>
        <dbReference type="EMBL" id="KAG0663694.1"/>
    </source>
</evidence>
<evidence type="ECO:0000256" key="3">
    <source>
        <dbReference type="ARBA" id="ARBA00023136"/>
    </source>
</evidence>
<evidence type="ECO:0000256" key="2">
    <source>
        <dbReference type="ARBA" id="ARBA00022989"/>
    </source>
</evidence>
<evidence type="ECO:0000256" key="1">
    <source>
        <dbReference type="ARBA" id="ARBA00022692"/>
    </source>
</evidence>
<name>A0A9P7B8D3_RHOMI</name>
<feature type="region of interest" description="Disordered" evidence="4">
    <location>
        <begin position="1"/>
        <end position="20"/>
    </location>
</feature>
<proteinExistence type="predicted"/>
<keyword evidence="7" id="KW-1185">Reference proteome</keyword>
<dbReference type="Pfam" id="PF08690">
    <property type="entry name" value="GET2"/>
    <property type="match status" value="1"/>
</dbReference>
<accession>A0A9P7B8D3</accession>
<dbReference type="EMBL" id="PUHQ01000018">
    <property type="protein sequence ID" value="KAG0663694.1"/>
    <property type="molecule type" value="Genomic_DNA"/>
</dbReference>
<organism evidence="6 7">
    <name type="scientific">Rhodotorula mucilaginosa</name>
    <name type="common">Yeast</name>
    <name type="synonym">Rhodotorula rubra</name>
    <dbReference type="NCBI Taxonomy" id="5537"/>
    <lineage>
        <taxon>Eukaryota</taxon>
        <taxon>Fungi</taxon>
        <taxon>Dikarya</taxon>
        <taxon>Basidiomycota</taxon>
        <taxon>Pucciniomycotina</taxon>
        <taxon>Microbotryomycetes</taxon>
        <taxon>Sporidiobolales</taxon>
        <taxon>Sporidiobolaceae</taxon>
        <taxon>Rhodotorula</taxon>
    </lineage>
</organism>
<dbReference type="InterPro" id="IPR028143">
    <property type="entry name" value="Get2/sif1"/>
</dbReference>
<protein>
    <recommendedName>
        <fullName evidence="8">Golgi to ER traffic protein 2</fullName>
    </recommendedName>
</protein>
<comment type="caution">
    <text evidence="6">The sequence shown here is derived from an EMBL/GenBank/DDBJ whole genome shotgun (WGS) entry which is preliminary data.</text>
</comment>
<feature type="compositionally biased region" description="Low complexity" evidence="4">
    <location>
        <begin position="140"/>
        <end position="153"/>
    </location>
</feature>
<feature type="transmembrane region" description="Helical" evidence="5">
    <location>
        <begin position="290"/>
        <end position="311"/>
    </location>
</feature>
<reference evidence="6 7" key="1">
    <citation type="submission" date="2020-11" db="EMBL/GenBank/DDBJ databases">
        <title>Kefir isolates.</title>
        <authorList>
            <person name="Marcisauskas S."/>
            <person name="Kim Y."/>
            <person name="Blasche S."/>
        </authorList>
    </citation>
    <scope>NUCLEOTIDE SEQUENCE [LARGE SCALE GENOMIC DNA]</scope>
    <source>
        <strain evidence="6 7">KR</strain>
    </source>
</reference>
<evidence type="ECO:0000313" key="7">
    <source>
        <dbReference type="Proteomes" id="UP000777482"/>
    </source>
</evidence>
<dbReference type="PANTHER" id="PTHR28263">
    <property type="entry name" value="GOLGI TO ER TRAFFIC PROTEIN 2"/>
    <property type="match status" value="1"/>
</dbReference>
<evidence type="ECO:0000256" key="4">
    <source>
        <dbReference type="SAM" id="MobiDB-lite"/>
    </source>
</evidence>
<keyword evidence="2 5" id="KW-1133">Transmembrane helix</keyword>
<feature type="region of interest" description="Disordered" evidence="4">
    <location>
        <begin position="45"/>
        <end position="65"/>
    </location>
</feature>
<feature type="transmembrane region" description="Helical" evidence="5">
    <location>
        <begin position="225"/>
        <end position="245"/>
    </location>
</feature>
<feature type="region of interest" description="Disordered" evidence="4">
    <location>
        <begin position="122"/>
        <end position="154"/>
    </location>
</feature>
<keyword evidence="1 5" id="KW-0812">Transmembrane</keyword>